<feature type="active site" description="Proton acceptor" evidence="8 9">
    <location>
        <position position="22"/>
    </location>
</feature>
<comment type="function">
    <text evidence="2 8">Catalyzes a trans-dehydration via an enolate intermediate.</text>
</comment>
<dbReference type="AlphaFoldDB" id="A0A0B6CY28"/>
<dbReference type="PIRSF" id="PIRSF001399">
    <property type="entry name" value="DHquinase_II"/>
    <property type="match status" value="1"/>
</dbReference>
<comment type="similarity">
    <text evidence="4 8">Belongs to the type-II 3-dehydroquinase family.</text>
</comment>
<keyword evidence="7 8" id="KW-0456">Lyase</keyword>
<comment type="pathway">
    <text evidence="3 8">Metabolic intermediate biosynthesis; chorismate biosynthesis; chorismate from D-erythrose 4-phosphate and phosphoenolpyruvate: step 3/7.</text>
</comment>
<dbReference type="NCBIfam" id="NF003807">
    <property type="entry name" value="PRK05395.1-4"/>
    <property type="match status" value="1"/>
</dbReference>
<dbReference type="NCBIfam" id="NF003806">
    <property type="entry name" value="PRK05395.1-3"/>
    <property type="match status" value="1"/>
</dbReference>
<accession>A0A0B6CY28</accession>
<comment type="catalytic activity">
    <reaction evidence="1 8">
        <text>3-dehydroquinate = 3-dehydroshikimate + H2O</text>
        <dbReference type="Rhea" id="RHEA:21096"/>
        <dbReference type="ChEBI" id="CHEBI:15377"/>
        <dbReference type="ChEBI" id="CHEBI:16630"/>
        <dbReference type="ChEBI" id="CHEBI:32364"/>
        <dbReference type="EC" id="4.2.1.10"/>
    </reaction>
</comment>
<dbReference type="PANTHER" id="PTHR21272:SF3">
    <property type="entry name" value="CATABOLIC 3-DEHYDROQUINASE"/>
    <property type="match status" value="1"/>
</dbReference>
<dbReference type="HOGENOM" id="CLU_090968_1_0_6"/>
<gene>
    <name evidence="8 12" type="primary">aroQ</name>
    <name evidence="13" type="ORF">FWI86_08475</name>
    <name evidence="12" type="ORF">FWJ04_08245</name>
</gene>
<reference evidence="12" key="2">
    <citation type="submission" date="2020-02" db="EMBL/GenBank/DDBJ databases">
        <title>Using affinity propagation clustering for identifying bacterial clades and subclades with whole-genome sequences of Francisella tularensis.</title>
        <authorList>
            <person name="Homeier-Bachmann T."/>
            <person name="Abdel-Glil M.Y."/>
            <person name="Hackbart A."/>
            <person name="Hotzel H."/>
            <person name="Tomaso H."/>
        </authorList>
    </citation>
    <scope>NUCLEOTIDE SEQUENCE</scope>
    <source>
        <strain evidence="13">15T0085</strain>
        <strain evidence="12">17T1429</strain>
    </source>
</reference>
<evidence type="ECO:0000256" key="7">
    <source>
        <dbReference type="ARBA" id="ARBA00023239"/>
    </source>
</evidence>
<sequence length="145" mass="16330">MDVLVINGPNLNLLGTRQPQFYGHKTLADINNDLLKIAKENNINIDFYQSNHEGQIIDKIQQTAAKIIIINPAAFTHTSVAIRDAFLAINKPFIEIHLSNIYNREEFRTKSFLSDIAYGCIFGFGPNGYTLALIEAINYINMKGE</sequence>
<evidence type="ECO:0000313" key="13">
    <source>
        <dbReference type="EMBL" id="NDS69009.1"/>
    </source>
</evidence>
<keyword evidence="8" id="KW-0028">Amino-acid biosynthesis</keyword>
<dbReference type="KEGG" id="ftc:DA46_1154"/>
<feature type="binding site" evidence="8 10">
    <location>
        <position position="84"/>
    </location>
    <ligand>
        <name>substrate</name>
    </ligand>
</feature>
<dbReference type="EMBL" id="JAAGKH010000079">
    <property type="protein sequence ID" value="NDR89564.1"/>
    <property type="molecule type" value="Genomic_DNA"/>
</dbReference>
<dbReference type="InterPro" id="IPR018509">
    <property type="entry name" value="DHquinase_II_CS"/>
</dbReference>
<protein>
    <recommendedName>
        <fullName evidence="6 8">3-dehydroquinate dehydratase</fullName>
        <shortName evidence="8">3-dehydroquinase</shortName>
        <ecNumber evidence="6 8">4.2.1.10</ecNumber>
    </recommendedName>
    <alternativeName>
        <fullName evidence="8">Type II DHQase</fullName>
    </alternativeName>
</protein>
<organism evidence="12">
    <name type="scientific">Francisella tularensis subsp. holarctica</name>
    <dbReference type="NCBI Taxonomy" id="119857"/>
    <lineage>
        <taxon>Bacteria</taxon>
        <taxon>Pseudomonadati</taxon>
        <taxon>Pseudomonadota</taxon>
        <taxon>Gammaproteobacteria</taxon>
        <taxon>Thiotrichales</taxon>
        <taxon>Francisellaceae</taxon>
        <taxon>Francisella</taxon>
    </lineage>
</organism>
<comment type="subunit">
    <text evidence="5 8">Homododecamer.</text>
</comment>
<comment type="caution">
    <text evidence="12">The sequence shown here is derived from an EMBL/GenBank/DDBJ whole genome shotgun (WGS) entry which is preliminary data.</text>
</comment>
<feature type="binding site" evidence="8 10">
    <location>
        <position position="71"/>
    </location>
    <ligand>
        <name>substrate</name>
    </ligand>
</feature>
<evidence type="ECO:0000256" key="10">
    <source>
        <dbReference type="PIRSR" id="PIRSR001399-2"/>
    </source>
</evidence>
<proteinExistence type="inferred from homology"/>
<dbReference type="GO" id="GO:0009423">
    <property type="term" value="P:chorismate biosynthetic process"/>
    <property type="evidence" value="ECO:0007669"/>
    <property type="project" value="UniProtKB-UniRule"/>
</dbReference>
<dbReference type="GO" id="GO:0003855">
    <property type="term" value="F:3-dehydroquinate dehydratase activity"/>
    <property type="evidence" value="ECO:0007669"/>
    <property type="project" value="UniProtKB-UniRule"/>
</dbReference>
<dbReference type="RefSeq" id="WP_003016972.1">
    <property type="nucleotide sequence ID" value="NZ_AP023459.1"/>
</dbReference>
<dbReference type="EMBL" id="JAAGJP010000073">
    <property type="protein sequence ID" value="NDS69009.1"/>
    <property type="molecule type" value="Genomic_DNA"/>
</dbReference>
<dbReference type="CDD" id="cd00466">
    <property type="entry name" value="DHQase_II"/>
    <property type="match status" value="1"/>
</dbReference>
<dbReference type="PROSITE" id="PS01029">
    <property type="entry name" value="DEHYDROQUINASE_II"/>
    <property type="match status" value="1"/>
</dbReference>
<dbReference type="UniPathway" id="UPA00053">
    <property type="reaction ID" value="UER00086"/>
</dbReference>
<feature type="binding site" evidence="8 10">
    <location>
        <begin position="98"/>
        <end position="99"/>
    </location>
    <ligand>
        <name>substrate</name>
    </ligand>
</feature>
<dbReference type="GeneID" id="75263952"/>
<dbReference type="HAMAP" id="MF_00169">
    <property type="entry name" value="AroQ"/>
    <property type="match status" value="1"/>
</dbReference>
<dbReference type="GO" id="GO:0019631">
    <property type="term" value="P:quinate catabolic process"/>
    <property type="evidence" value="ECO:0007669"/>
    <property type="project" value="TreeGrafter"/>
</dbReference>
<dbReference type="NCBIfam" id="TIGR01088">
    <property type="entry name" value="aroQ"/>
    <property type="match status" value="1"/>
</dbReference>
<reference evidence="12" key="1">
    <citation type="submission" date="2019-08" db="EMBL/GenBank/DDBJ databases">
        <authorList>
            <person name="Busch A."/>
        </authorList>
    </citation>
    <scope>NUCLEOTIDE SEQUENCE</scope>
    <source>
        <strain evidence="13">15T0085</strain>
        <strain evidence="12">17T1429</strain>
    </source>
</reference>
<dbReference type="OMA" id="AYTHYSY"/>
<evidence type="ECO:0000256" key="3">
    <source>
        <dbReference type="ARBA" id="ARBA00004902"/>
    </source>
</evidence>
<dbReference type="Pfam" id="PF01220">
    <property type="entry name" value="DHquinase_II"/>
    <property type="match status" value="1"/>
</dbReference>
<evidence type="ECO:0000256" key="11">
    <source>
        <dbReference type="PIRSR" id="PIRSR001399-3"/>
    </source>
</evidence>
<dbReference type="KEGG" id="ftz:CH68_1725"/>
<evidence type="ECO:0000256" key="1">
    <source>
        <dbReference type="ARBA" id="ARBA00001864"/>
    </source>
</evidence>
<dbReference type="Gene3D" id="3.40.50.9100">
    <property type="entry name" value="Dehydroquinase, class II"/>
    <property type="match status" value="1"/>
</dbReference>
<evidence type="ECO:0000256" key="5">
    <source>
        <dbReference type="ARBA" id="ARBA00011193"/>
    </source>
</evidence>
<dbReference type="InterPro" id="IPR036441">
    <property type="entry name" value="DHquinase_II_sf"/>
</dbReference>
<feature type="binding site" evidence="8 10">
    <location>
        <position position="77"/>
    </location>
    <ligand>
        <name>substrate</name>
    </ligand>
</feature>
<dbReference type="KEGG" id="ftv:CH67_1994"/>
<dbReference type="SUPFAM" id="SSF52304">
    <property type="entry name" value="Type II 3-dehydroquinate dehydratase"/>
    <property type="match status" value="1"/>
</dbReference>
<dbReference type="InterPro" id="IPR001874">
    <property type="entry name" value="DHquinase_II"/>
</dbReference>
<evidence type="ECO:0000256" key="4">
    <source>
        <dbReference type="ARBA" id="ARBA00011037"/>
    </source>
</evidence>
<dbReference type="GO" id="GO:0008652">
    <property type="term" value="P:amino acid biosynthetic process"/>
    <property type="evidence" value="ECO:0007669"/>
    <property type="project" value="UniProtKB-KW"/>
</dbReference>
<evidence type="ECO:0000256" key="6">
    <source>
        <dbReference type="ARBA" id="ARBA00012060"/>
    </source>
</evidence>
<dbReference type="EC" id="4.2.1.10" evidence="6 8"/>
<evidence type="ECO:0000256" key="9">
    <source>
        <dbReference type="PIRSR" id="PIRSR001399-1"/>
    </source>
</evidence>
<keyword evidence="8" id="KW-0057">Aromatic amino acid biosynthesis</keyword>
<dbReference type="eggNOG" id="COG0757">
    <property type="taxonomic scope" value="Bacteria"/>
</dbReference>
<dbReference type="NCBIfam" id="NF003805">
    <property type="entry name" value="PRK05395.1-2"/>
    <property type="match status" value="1"/>
</dbReference>
<dbReference type="GO" id="GO:0009073">
    <property type="term" value="P:aromatic amino acid family biosynthetic process"/>
    <property type="evidence" value="ECO:0007669"/>
    <property type="project" value="UniProtKB-KW"/>
</dbReference>
<dbReference type="PANTHER" id="PTHR21272">
    <property type="entry name" value="CATABOLIC 3-DEHYDROQUINASE"/>
    <property type="match status" value="1"/>
</dbReference>
<name>A0A0B6CY28_FRATU</name>
<evidence type="ECO:0000313" key="12">
    <source>
        <dbReference type="EMBL" id="NDR89564.1"/>
    </source>
</evidence>
<feature type="binding site" evidence="8 10">
    <location>
        <position position="108"/>
    </location>
    <ligand>
        <name>substrate</name>
    </ligand>
</feature>
<feature type="site" description="Transition state stabilizer" evidence="8 11">
    <location>
        <position position="17"/>
    </location>
</feature>
<dbReference type="SMR" id="A0A0B6CY28"/>
<dbReference type="NCBIfam" id="NF003804">
    <property type="entry name" value="PRK05395.1-1"/>
    <property type="match status" value="1"/>
</dbReference>
<evidence type="ECO:0000256" key="8">
    <source>
        <dbReference type="HAMAP-Rule" id="MF_00169"/>
    </source>
</evidence>
<feature type="active site" description="Proton donor" evidence="8 9">
    <location>
        <position position="97"/>
    </location>
</feature>
<evidence type="ECO:0000256" key="2">
    <source>
        <dbReference type="ARBA" id="ARBA00003924"/>
    </source>
</evidence>